<protein>
    <submittedName>
        <fullName evidence="6">Alpha/beta hydrolase</fullName>
    </submittedName>
</protein>
<evidence type="ECO:0000256" key="1">
    <source>
        <dbReference type="ARBA" id="ARBA00010515"/>
    </source>
</evidence>
<dbReference type="InterPro" id="IPR029058">
    <property type="entry name" value="AB_hydrolase_fold"/>
</dbReference>
<reference evidence="6" key="1">
    <citation type="submission" date="2022-10" db="EMBL/GenBank/DDBJ databases">
        <title>Vagococcus sp. isolated from poultry meat.</title>
        <authorList>
            <person name="Johansson P."/>
            <person name="Bjorkroth J."/>
        </authorList>
    </citation>
    <scope>NUCLEOTIDE SEQUENCE</scope>
    <source>
        <strain evidence="6">STAA11</strain>
    </source>
</reference>
<gene>
    <name evidence="6" type="ORF">OL234_08255</name>
</gene>
<dbReference type="Pfam" id="PF07859">
    <property type="entry name" value="Abhydrolase_3"/>
    <property type="match status" value="1"/>
</dbReference>
<keyword evidence="7" id="KW-1185">Reference proteome</keyword>
<dbReference type="SUPFAM" id="SSF53474">
    <property type="entry name" value="alpha/beta-Hydrolases"/>
    <property type="match status" value="1"/>
</dbReference>
<evidence type="ECO:0000313" key="7">
    <source>
        <dbReference type="Proteomes" id="UP001179647"/>
    </source>
</evidence>
<keyword evidence="2 6" id="KW-0378">Hydrolase</keyword>
<keyword evidence="4" id="KW-0472">Membrane</keyword>
<feature type="transmembrane region" description="Helical" evidence="4">
    <location>
        <begin position="7"/>
        <end position="28"/>
    </location>
</feature>
<dbReference type="Proteomes" id="UP001179647">
    <property type="component" value="Chromosome"/>
</dbReference>
<evidence type="ECO:0000256" key="3">
    <source>
        <dbReference type="PROSITE-ProRule" id="PRU10038"/>
    </source>
</evidence>
<accession>A0AAF0CU81</accession>
<dbReference type="InterPro" id="IPR033140">
    <property type="entry name" value="Lipase_GDXG_put_SER_AS"/>
</dbReference>
<dbReference type="Gene3D" id="3.40.50.1820">
    <property type="entry name" value="alpha/beta hydrolase"/>
    <property type="match status" value="1"/>
</dbReference>
<dbReference type="InterPro" id="IPR013094">
    <property type="entry name" value="AB_hydrolase_3"/>
</dbReference>
<dbReference type="EMBL" id="CP110232">
    <property type="protein sequence ID" value="WEG72957.1"/>
    <property type="molecule type" value="Genomic_DNA"/>
</dbReference>
<sequence length="330" mass="36794">MKEMLKEAGIVTLVCFIFTLFIILFTPYPASELVYQQFKAGSPAQAPSDYQQLKKEVSVQKDLTYESLLPSNKYDLLRPKGSKKVPVIIWIHGGGYVGGQKSDTEIYATMLASRGFAVANMDYSLAPTNRYPSPLIQVSDLYHELAKNAKAYNLDMSQIIVAGDSAGGQIAAQYTTIQLDKSYSKQVNLPQDIPAKNLVGTVLLCTPFSLEALTQESSSIILDYFVKKIGWAYTGTSNWEDSEMVKEADLLTVVKKPFPKTFIADGNTFSFADQGKAFAKVLKDSGSDVTTVFYDETDTELMHEYQFDLSLKESQETFKQLTQFLDEVKK</sequence>
<dbReference type="InterPro" id="IPR050300">
    <property type="entry name" value="GDXG_lipolytic_enzyme"/>
</dbReference>
<dbReference type="GO" id="GO:0016787">
    <property type="term" value="F:hydrolase activity"/>
    <property type="evidence" value="ECO:0007669"/>
    <property type="project" value="UniProtKB-KW"/>
</dbReference>
<evidence type="ECO:0000256" key="2">
    <source>
        <dbReference type="ARBA" id="ARBA00022801"/>
    </source>
</evidence>
<dbReference type="PANTHER" id="PTHR48081">
    <property type="entry name" value="AB HYDROLASE SUPERFAMILY PROTEIN C4A8.06C"/>
    <property type="match status" value="1"/>
</dbReference>
<keyword evidence="4" id="KW-1133">Transmembrane helix</keyword>
<evidence type="ECO:0000313" key="6">
    <source>
        <dbReference type="EMBL" id="WEG72957.1"/>
    </source>
</evidence>
<proteinExistence type="inferred from homology"/>
<dbReference type="PANTHER" id="PTHR48081:SF6">
    <property type="entry name" value="PEPTIDASE S9 PROLYL OLIGOPEPTIDASE CATALYTIC DOMAIN-CONTAINING PROTEIN"/>
    <property type="match status" value="1"/>
</dbReference>
<evidence type="ECO:0000259" key="5">
    <source>
        <dbReference type="Pfam" id="PF07859"/>
    </source>
</evidence>
<feature type="active site" evidence="3">
    <location>
        <position position="165"/>
    </location>
</feature>
<dbReference type="AlphaFoldDB" id="A0AAF0CU81"/>
<keyword evidence="4" id="KW-0812">Transmembrane</keyword>
<organism evidence="6 7">
    <name type="scientific">Vagococcus intermedius</name>
    <dbReference type="NCBI Taxonomy" id="2991418"/>
    <lineage>
        <taxon>Bacteria</taxon>
        <taxon>Bacillati</taxon>
        <taxon>Bacillota</taxon>
        <taxon>Bacilli</taxon>
        <taxon>Lactobacillales</taxon>
        <taxon>Enterococcaceae</taxon>
        <taxon>Vagococcus</taxon>
    </lineage>
</organism>
<comment type="similarity">
    <text evidence="1">Belongs to the 'GDXG' lipolytic enzyme family.</text>
</comment>
<dbReference type="RefSeq" id="WP_275468760.1">
    <property type="nucleotide sequence ID" value="NZ_CP110232.1"/>
</dbReference>
<name>A0AAF0CU81_9ENTE</name>
<feature type="domain" description="Alpha/beta hydrolase fold-3" evidence="5">
    <location>
        <begin position="88"/>
        <end position="297"/>
    </location>
</feature>
<dbReference type="PROSITE" id="PS01174">
    <property type="entry name" value="LIPASE_GDXG_SER"/>
    <property type="match status" value="1"/>
</dbReference>
<evidence type="ECO:0000256" key="4">
    <source>
        <dbReference type="SAM" id="Phobius"/>
    </source>
</evidence>
<dbReference type="KEGG" id="vie:OL234_08255"/>